<organism evidence="1 2">
    <name type="scientific">Hominifimenecus microfluidus</name>
    <dbReference type="NCBI Taxonomy" id="2885348"/>
    <lineage>
        <taxon>Bacteria</taxon>
        <taxon>Bacillati</taxon>
        <taxon>Bacillota</taxon>
        <taxon>Clostridia</taxon>
        <taxon>Lachnospirales</taxon>
        <taxon>Lachnospiraceae</taxon>
        <taxon>Hominifimenecus</taxon>
    </lineage>
</organism>
<name>A0AAE3EDX3_9FIRM</name>
<dbReference type="Gene3D" id="3.90.105.50">
    <property type="match status" value="1"/>
</dbReference>
<dbReference type="InterPro" id="IPR015122">
    <property type="entry name" value="Tn916-Xis"/>
</dbReference>
<reference evidence="1" key="1">
    <citation type="submission" date="2021-10" db="EMBL/GenBank/DDBJ databases">
        <title>Anaerobic single-cell dispensing facilitates the cultivation of human gut bacteria.</title>
        <authorList>
            <person name="Afrizal A."/>
        </authorList>
    </citation>
    <scope>NUCLEOTIDE SEQUENCE</scope>
    <source>
        <strain evidence="1">CLA-AA-H215</strain>
    </source>
</reference>
<dbReference type="InterPro" id="IPR038148">
    <property type="entry name" value="Tn1545/Tn916_Xis"/>
</dbReference>
<dbReference type="Proteomes" id="UP001198182">
    <property type="component" value="Unassembled WGS sequence"/>
</dbReference>
<evidence type="ECO:0000313" key="1">
    <source>
        <dbReference type="EMBL" id="MCC2232235.1"/>
    </source>
</evidence>
<proteinExistence type="predicted"/>
<gene>
    <name evidence="1" type="ORF">LKD81_14745</name>
</gene>
<sequence length="70" mass="8286">MTRTEKENLVPVWERITISLEEAAAYSGIGVRKLRDMTDKPECNYVIWVGNRRMIKRKKFDEYLESAYSV</sequence>
<evidence type="ECO:0000313" key="2">
    <source>
        <dbReference type="Proteomes" id="UP001198182"/>
    </source>
</evidence>
<dbReference type="AlphaFoldDB" id="A0AAE3EDX3"/>
<dbReference type="Pfam" id="PF09035">
    <property type="entry name" value="Tn916-Xis"/>
    <property type="match status" value="1"/>
</dbReference>
<dbReference type="EMBL" id="JAJEQR010000056">
    <property type="protein sequence ID" value="MCC2232235.1"/>
    <property type="molecule type" value="Genomic_DNA"/>
</dbReference>
<keyword evidence="2" id="KW-1185">Reference proteome</keyword>
<protein>
    <submittedName>
        <fullName evidence="1">DUF6462 family protein</fullName>
    </submittedName>
</protein>
<dbReference type="RefSeq" id="WP_016413785.1">
    <property type="nucleotide sequence ID" value="NZ_JAJEQR010000056.1"/>
</dbReference>
<comment type="caution">
    <text evidence="1">The sequence shown here is derived from an EMBL/GenBank/DDBJ whole genome shotgun (WGS) entry which is preliminary data.</text>
</comment>
<accession>A0AAE3EDX3</accession>